<gene>
    <name evidence="2" type="ORF">AVEN_149607_1</name>
</gene>
<protein>
    <submittedName>
        <fullName evidence="2">Uncharacterized protein</fullName>
    </submittedName>
</protein>
<evidence type="ECO:0000313" key="2">
    <source>
        <dbReference type="EMBL" id="GBN07148.1"/>
    </source>
</evidence>
<reference evidence="2 3" key="1">
    <citation type="journal article" date="2019" name="Sci. Rep.">
        <title>Orb-weaving spider Araneus ventricosus genome elucidates the spidroin gene catalogue.</title>
        <authorList>
            <person name="Kono N."/>
            <person name="Nakamura H."/>
            <person name="Ohtoshi R."/>
            <person name="Moran D.A.P."/>
            <person name="Shinohara A."/>
            <person name="Yoshida Y."/>
            <person name="Fujiwara M."/>
            <person name="Mori M."/>
            <person name="Tomita M."/>
            <person name="Arakawa K."/>
        </authorList>
    </citation>
    <scope>NUCLEOTIDE SEQUENCE [LARGE SCALE GENOMIC DNA]</scope>
</reference>
<dbReference type="EMBL" id="BGPR01005137">
    <property type="protein sequence ID" value="GBN07148.1"/>
    <property type="molecule type" value="Genomic_DNA"/>
</dbReference>
<comment type="caution">
    <text evidence="2">The sequence shown here is derived from an EMBL/GenBank/DDBJ whole genome shotgun (WGS) entry which is preliminary data.</text>
</comment>
<feature type="region of interest" description="Disordered" evidence="1">
    <location>
        <begin position="28"/>
        <end position="59"/>
    </location>
</feature>
<accession>A0A4Y2KXV3</accession>
<sequence>MTGHSLDVQKIQCQLFRFIPADTGAPMISAEDVGPLTPQDVRPLEKVESRKKIGKSRRWKKGTTTILTDSLNLKALKEKKGSFREEKS</sequence>
<organism evidence="2 3">
    <name type="scientific">Araneus ventricosus</name>
    <name type="common">Orbweaver spider</name>
    <name type="synonym">Epeira ventricosa</name>
    <dbReference type="NCBI Taxonomy" id="182803"/>
    <lineage>
        <taxon>Eukaryota</taxon>
        <taxon>Metazoa</taxon>
        <taxon>Ecdysozoa</taxon>
        <taxon>Arthropoda</taxon>
        <taxon>Chelicerata</taxon>
        <taxon>Arachnida</taxon>
        <taxon>Araneae</taxon>
        <taxon>Araneomorphae</taxon>
        <taxon>Entelegynae</taxon>
        <taxon>Araneoidea</taxon>
        <taxon>Araneidae</taxon>
        <taxon>Araneus</taxon>
    </lineage>
</organism>
<evidence type="ECO:0000256" key="1">
    <source>
        <dbReference type="SAM" id="MobiDB-lite"/>
    </source>
</evidence>
<name>A0A4Y2KXV3_ARAVE</name>
<feature type="compositionally biased region" description="Basic and acidic residues" evidence="1">
    <location>
        <begin position="42"/>
        <end position="51"/>
    </location>
</feature>
<proteinExistence type="predicted"/>
<keyword evidence="3" id="KW-1185">Reference proteome</keyword>
<dbReference type="AlphaFoldDB" id="A0A4Y2KXV3"/>
<evidence type="ECO:0000313" key="3">
    <source>
        <dbReference type="Proteomes" id="UP000499080"/>
    </source>
</evidence>
<dbReference type="Proteomes" id="UP000499080">
    <property type="component" value="Unassembled WGS sequence"/>
</dbReference>